<evidence type="ECO:0000313" key="3">
    <source>
        <dbReference type="Proteomes" id="UP000295504"/>
    </source>
</evidence>
<name>A0A4R2THQ7_9FIRM</name>
<keyword evidence="1" id="KW-0472">Membrane</keyword>
<keyword evidence="3" id="KW-1185">Reference proteome</keyword>
<dbReference type="EMBL" id="SLYC01000023">
    <property type="protein sequence ID" value="TCQ01762.1"/>
    <property type="molecule type" value="Genomic_DNA"/>
</dbReference>
<gene>
    <name evidence="2" type="ORF">EDD79_102337</name>
</gene>
<reference evidence="2 3" key="1">
    <citation type="submission" date="2019-03" db="EMBL/GenBank/DDBJ databases">
        <title>Genomic Encyclopedia of Type Strains, Phase IV (KMG-IV): sequencing the most valuable type-strain genomes for metagenomic binning, comparative biology and taxonomic classification.</title>
        <authorList>
            <person name="Goeker M."/>
        </authorList>
    </citation>
    <scope>NUCLEOTIDE SEQUENCE [LARGE SCALE GENOMIC DNA]</scope>
    <source>
        <strain evidence="2 3">DSM 100013</strain>
    </source>
</reference>
<sequence>MFKFSINIAFLTLLIIPIAFGFLILIKYVINDIATKETVARHREQPREYVEDYPIPRLRVVK</sequence>
<evidence type="ECO:0000256" key="1">
    <source>
        <dbReference type="SAM" id="Phobius"/>
    </source>
</evidence>
<organism evidence="2 3">
    <name type="scientific">Serpentinicella alkaliphila</name>
    <dbReference type="NCBI Taxonomy" id="1734049"/>
    <lineage>
        <taxon>Bacteria</taxon>
        <taxon>Bacillati</taxon>
        <taxon>Bacillota</taxon>
        <taxon>Clostridia</taxon>
        <taxon>Peptostreptococcales</taxon>
        <taxon>Natronincolaceae</taxon>
        <taxon>Serpentinicella</taxon>
    </lineage>
</organism>
<accession>A0A4R2THQ7</accession>
<dbReference type="AlphaFoldDB" id="A0A4R2THQ7"/>
<comment type="caution">
    <text evidence="2">The sequence shown here is derived from an EMBL/GenBank/DDBJ whole genome shotgun (WGS) entry which is preliminary data.</text>
</comment>
<keyword evidence="1" id="KW-0812">Transmembrane</keyword>
<dbReference type="RefSeq" id="WP_132848771.1">
    <property type="nucleotide sequence ID" value="NZ_CP058648.1"/>
</dbReference>
<evidence type="ECO:0000313" key="2">
    <source>
        <dbReference type="EMBL" id="TCQ01762.1"/>
    </source>
</evidence>
<proteinExistence type="predicted"/>
<keyword evidence="1" id="KW-1133">Transmembrane helix</keyword>
<protein>
    <submittedName>
        <fullName evidence="2">Uncharacterized protein</fullName>
    </submittedName>
</protein>
<feature type="transmembrane region" description="Helical" evidence="1">
    <location>
        <begin position="6"/>
        <end position="26"/>
    </location>
</feature>
<dbReference type="Proteomes" id="UP000295504">
    <property type="component" value="Unassembled WGS sequence"/>
</dbReference>